<feature type="compositionally biased region" description="Gly residues" evidence="1">
    <location>
        <begin position="74"/>
        <end position="85"/>
    </location>
</feature>
<dbReference type="PROSITE" id="PS51664">
    <property type="entry name" value="YCAO"/>
    <property type="match status" value="1"/>
</dbReference>
<evidence type="ECO:0000259" key="2">
    <source>
        <dbReference type="PROSITE" id="PS51664"/>
    </source>
</evidence>
<dbReference type="NCBIfam" id="TIGR03604">
    <property type="entry name" value="TOMM_cyclo_SagD"/>
    <property type="match status" value="1"/>
</dbReference>
<accession>A0A160NU92</accession>
<dbReference type="EMBL" id="AP017424">
    <property type="protein sequence ID" value="BAU81444.1"/>
    <property type="molecule type" value="Genomic_DNA"/>
</dbReference>
<dbReference type="Gene3D" id="3.30.160.660">
    <property type="match status" value="1"/>
</dbReference>
<feature type="compositionally biased region" description="Low complexity" evidence="1">
    <location>
        <begin position="61"/>
        <end position="73"/>
    </location>
</feature>
<dbReference type="InterPro" id="IPR003776">
    <property type="entry name" value="YcaO-like_dom"/>
</dbReference>
<dbReference type="PANTHER" id="PTHR37809:SF1">
    <property type="entry name" value="RIBOSOMAL PROTEIN S12 METHYLTHIOTRANSFERASE ACCESSORY FACTOR YCAO"/>
    <property type="match status" value="1"/>
</dbReference>
<dbReference type="AlphaFoldDB" id="A0A160NU92"/>
<keyword evidence="4" id="KW-1185">Reference proteome</keyword>
<protein>
    <submittedName>
        <fullName evidence="3">Biosynthesis docking scaffold protein, sagD family</fullName>
    </submittedName>
</protein>
<feature type="domain" description="YcaO" evidence="2">
    <location>
        <begin position="288"/>
        <end position="674"/>
    </location>
</feature>
<evidence type="ECO:0000256" key="1">
    <source>
        <dbReference type="SAM" id="MobiDB-lite"/>
    </source>
</evidence>
<dbReference type="PANTHER" id="PTHR37809">
    <property type="entry name" value="RIBOSOMAL PROTEIN S12 METHYLTHIOTRANSFERASE ACCESSORY FACTOR YCAO"/>
    <property type="match status" value="1"/>
</dbReference>
<dbReference type="InterPro" id="IPR022291">
    <property type="entry name" value="Bacteriocin_synth_cyclodeHase"/>
</dbReference>
<evidence type="ECO:0000313" key="3">
    <source>
        <dbReference type="EMBL" id="BAU81444.1"/>
    </source>
</evidence>
<dbReference type="Gene3D" id="3.40.50.720">
    <property type="entry name" value="NAD(P)-binding Rossmann-like Domain"/>
    <property type="match status" value="1"/>
</dbReference>
<dbReference type="KEGG" id="slau:SLA_0489"/>
<name>A0A160NU92_STRLU</name>
<feature type="region of interest" description="Disordered" evidence="1">
    <location>
        <begin position="655"/>
        <end position="674"/>
    </location>
</feature>
<dbReference type="Gene3D" id="3.30.1330.230">
    <property type="match status" value="1"/>
</dbReference>
<proteinExistence type="predicted"/>
<sequence>MTAEVAAAPVDGAAAPRAEACRRFAAELRQALAHLPGPGLPDIEVAALGVSDAFAAPAGPAGFSGPDAPSGSASGSGSGRPGSGPGSDPVEPVLPVRLYGRQVMVGPWPVAGRAGCAVCLGRRWQGVRSVGLREGIELRGRTREAGPWPYHVPFAAQAVAALIARLAAAPPDGREPFPDVWLVDLESLTVRHHPVVPEPDCPSCGTPEPLTAEAAALALRPAPKYRPGVSRVRHVESYGLPVDAFANPHWGAVGSSVVCDVTSPTTSATVGCFSSRSGEYLRETFWGGHADTYRSSTLIGVLEGLERFAGMRARGRAVTLTASLDELGPDAVDPRETGLYTDDFHRANPWVPPFTSGREVPWVWGWSLRDGRPRAVPEILAYYHKPGIEHRFVQESSNGCASGGSLEEAVLSGLMEVLERDAFLLAWHGMQPLTEIDPATSTDPLTRVMVERMAMYGYRARFFDTRIGFPVPVVTGVAERFDGGTARMCFGAGASLDPEAALAAALCEIATDSVQLLQRFERDEADYRAMAADFTKITSLHDHPLVYAVPEMGRHADFLLRRSDPPAPLAVADLRWERADGSGPDVRDDLLAAVEAVTSAGFDVVVVDQTTPEQRALGLHTVKVLVPGLLPLDFGWTRQRARHMPRMRTALRAAGLRPDDLTEADLNPGPHPFP</sequence>
<organism evidence="3 4">
    <name type="scientific">Streptomyces laurentii</name>
    <dbReference type="NCBI Taxonomy" id="39478"/>
    <lineage>
        <taxon>Bacteria</taxon>
        <taxon>Bacillati</taxon>
        <taxon>Actinomycetota</taxon>
        <taxon>Actinomycetes</taxon>
        <taxon>Kitasatosporales</taxon>
        <taxon>Streptomycetaceae</taxon>
        <taxon>Streptomyces</taxon>
    </lineage>
</organism>
<dbReference type="RefSeq" id="WP_359877168.1">
    <property type="nucleotide sequence ID" value="NZ_JBEYHT010000022.1"/>
</dbReference>
<reference evidence="3 4" key="1">
    <citation type="journal article" date="2016" name="Genome Announc.">
        <title>Complete Genome Sequence of Thiostrepton-Producing Streptomyces laurentii ATCC 31255.</title>
        <authorList>
            <person name="Doi K."/>
            <person name="Fujino Y."/>
            <person name="Nagayoshi Y."/>
            <person name="Ohshima T."/>
            <person name="Ogata S."/>
        </authorList>
    </citation>
    <scope>NUCLEOTIDE SEQUENCE [LARGE SCALE GENOMIC DNA]</scope>
    <source>
        <strain evidence="3 4">ATCC 31255</strain>
    </source>
</reference>
<dbReference type="Gene3D" id="3.30.40.250">
    <property type="match status" value="1"/>
</dbReference>
<evidence type="ECO:0000313" key="4">
    <source>
        <dbReference type="Proteomes" id="UP000217676"/>
    </source>
</evidence>
<gene>
    <name evidence="3" type="ORF">SLA_0489</name>
</gene>
<dbReference type="Proteomes" id="UP000217676">
    <property type="component" value="Chromosome"/>
</dbReference>
<dbReference type="Pfam" id="PF02624">
    <property type="entry name" value="YcaO"/>
    <property type="match status" value="1"/>
</dbReference>
<dbReference type="NCBIfam" id="TIGR03882">
    <property type="entry name" value="cyclo_dehyd_2"/>
    <property type="match status" value="1"/>
</dbReference>
<dbReference type="InterPro" id="IPR027624">
    <property type="entry name" value="TOMM_cyclo_SagD"/>
</dbReference>
<feature type="region of interest" description="Disordered" evidence="1">
    <location>
        <begin position="61"/>
        <end position="91"/>
    </location>
</feature>